<dbReference type="HAMAP" id="MF_00046">
    <property type="entry name" value="MurC"/>
    <property type="match status" value="1"/>
</dbReference>
<feature type="domain" description="Mur ligase central" evidence="17">
    <location>
        <begin position="110"/>
        <end position="288"/>
    </location>
</feature>
<dbReference type="InterPro" id="IPR036615">
    <property type="entry name" value="Mur_ligase_C_dom_sf"/>
</dbReference>
<dbReference type="Gene3D" id="3.40.1190.10">
    <property type="entry name" value="Mur-like, catalytic domain"/>
    <property type="match status" value="1"/>
</dbReference>
<dbReference type="SUPFAM" id="SSF51984">
    <property type="entry name" value="MurCD N-terminal domain"/>
    <property type="match status" value="1"/>
</dbReference>
<feature type="binding site" evidence="14">
    <location>
        <begin position="112"/>
        <end position="118"/>
    </location>
    <ligand>
        <name>ATP</name>
        <dbReference type="ChEBI" id="CHEBI:30616"/>
    </ligand>
</feature>
<evidence type="ECO:0000256" key="7">
    <source>
        <dbReference type="ARBA" id="ARBA00022741"/>
    </source>
</evidence>
<dbReference type="Pfam" id="PF02875">
    <property type="entry name" value="Mur_ligase_C"/>
    <property type="match status" value="1"/>
</dbReference>
<keyword evidence="19" id="KW-1185">Reference proteome</keyword>
<keyword evidence="8 14" id="KW-0067">ATP-binding</keyword>
<dbReference type="UniPathway" id="UPA00219"/>
<name>A0A564ZG57_9BACT</name>
<dbReference type="Gene3D" id="3.90.190.20">
    <property type="entry name" value="Mur ligase, C-terminal domain"/>
    <property type="match status" value="1"/>
</dbReference>
<dbReference type="GO" id="GO:0005524">
    <property type="term" value="F:ATP binding"/>
    <property type="evidence" value="ECO:0007669"/>
    <property type="project" value="UniProtKB-UniRule"/>
</dbReference>
<evidence type="ECO:0000256" key="3">
    <source>
        <dbReference type="ARBA" id="ARBA00012211"/>
    </source>
</evidence>
<dbReference type="Proteomes" id="UP000334340">
    <property type="component" value="Unassembled WGS sequence"/>
</dbReference>
<dbReference type="PANTHER" id="PTHR43445">
    <property type="entry name" value="UDP-N-ACETYLMURAMATE--L-ALANINE LIGASE-RELATED"/>
    <property type="match status" value="1"/>
</dbReference>
<keyword evidence="7 14" id="KW-0547">Nucleotide-binding</keyword>
<keyword evidence="11 14" id="KW-0131">Cell cycle</keyword>
<dbReference type="InterPro" id="IPR036565">
    <property type="entry name" value="Mur-like_cat_sf"/>
</dbReference>
<evidence type="ECO:0000256" key="9">
    <source>
        <dbReference type="ARBA" id="ARBA00022960"/>
    </source>
</evidence>
<keyword evidence="6 14" id="KW-0132">Cell division</keyword>
<comment type="pathway">
    <text evidence="2 14">Cell wall biogenesis; peptidoglycan biosynthesis.</text>
</comment>
<comment type="catalytic activity">
    <reaction evidence="13 14">
        <text>UDP-N-acetyl-alpha-D-muramate + L-alanine + ATP = UDP-N-acetyl-alpha-D-muramoyl-L-alanine + ADP + phosphate + H(+)</text>
        <dbReference type="Rhea" id="RHEA:23372"/>
        <dbReference type="ChEBI" id="CHEBI:15378"/>
        <dbReference type="ChEBI" id="CHEBI:30616"/>
        <dbReference type="ChEBI" id="CHEBI:43474"/>
        <dbReference type="ChEBI" id="CHEBI:57972"/>
        <dbReference type="ChEBI" id="CHEBI:70757"/>
        <dbReference type="ChEBI" id="CHEBI:83898"/>
        <dbReference type="ChEBI" id="CHEBI:456216"/>
        <dbReference type="EC" id="6.3.2.8"/>
    </reaction>
</comment>
<comment type="subcellular location">
    <subcellularLocation>
        <location evidence="1 14">Cytoplasm</location>
    </subcellularLocation>
</comment>
<dbReference type="GO" id="GO:0008763">
    <property type="term" value="F:UDP-N-acetylmuramate-L-alanine ligase activity"/>
    <property type="evidence" value="ECO:0007669"/>
    <property type="project" value="UniProtKB-UniRule"/>
</dbReference>
<reference evidence="18 19" key="1">
    <citation type="submission" date="2019-07" db="EMBL/GenBank/DDBJ databases">
        <authorList>
            <person name="Cremers G."/>
        </authorList>
    </citation>
    <scope>NUCLEOTIDE SEQUENCE [LARGE SCALE GENOMIC DNA]</scope>
</reference>
<evidence type="ECO:0000256" key="6">
    <source>
        <dbReference type="ARBA" id="ARBA00022618"/>
    </source>
</evidence>
<evidence type="ECO:0000256" key="4">
    <source>
        <dbReference type="ARBA" id="ARBA00022490"/>
    </source>
</evidence>
<dbReference type="GO" id="GO:0009252">
    <property type="term" value="P:peptidoglycan biosynthetic process"/>
    <property type="evidence" value="ECO:0007669"/>
    <property type="project" value="UniProtKB-UniRule"/>
</dbReference>
<evidence type="ECO:0000256" key="10">
    <source>
        <dbReference type="ARBA" id="ARBA00022984"/>
    </source>
</evidence>
<dbReference type="GO" id="GO:0005737">
    <property type="term" value="C:cytoplasm"/>
    <property type="evidence" value="ECO:0007669"/>
    <property type="project" value="UniProtKB-SubCell"/>
</dbReference>
<evidence type="ECO:0000256" key="1">
    <source>
        <dbReference type="ARBA" id="ARBA00004496"/>
    </source>
</evidence>
<feature type="domain" description="Mur ligase N-terminal catalytic" evidence="15">
    <location>
        <begin position="7"/>
        <end position="106"/>
    </location>
</feature>
<dbReference type="Gene3D" id="3.40.50.720">
    <property type="entry name" value="NAD(P)-binding Rossmann-like Domain"/>
    <property type="match status" value="1"/>
</dbReference>
<dbReference type="Pfam" id="PF01225">
    <property type="entry name" value="Mur_ligase"/>
    <property type="match status" value="1"/>
</dbReference>
<keyword evidence="10 14" id="KW-0573">Peptidoglycan synthesis</keyword>
<dbReference type="EC" id="6.3.2.8" evidence="3 14"/>
<dbReference type="InterPro" id="IPR000713">
    <property type="entry name" value="Mur_ligase_N"/>
</dbReference>
<dbReference type="GO" id="GO:0051301">
    <property type="term" value="P:cell division"/>
    <property type="evidence" value="ECO:0007669"/>
    <property type="project" value="UniProtKB-KW"/>
</dbReference>
<keyword evidence="5 14" id="KW-0436">Ligase</keyword>
<evidence type="ECO:0000256" key="13">
    <source>
        <dbReference type="ARBA" id="ARBA00047833"/>
    </source>
</evidence>
<dbReference type="AlphaFoldDB" id="A0A564ZG57"/>
<dbReference type="GO" id="GO:0008360">
    <property type="term" value="P:regulation of cell shape"/>
    <property type="evidence" value="ECO:0007669"/>
    <property type="project" value="UniProtKB-KW"/>
</dbReference>
<evidence type="ECO:0000256" key="8">
    <source>
        <dbReference type="ARBA" id="ARBA00022840"/>
    </source>
</evidence>
<keyword evidence="4 14" id="KW-0963">Cytoplasm</keyword>
<evidence type="ECO:0000313" key="19">
    <source>
        <dbReference type="Proteomes" id="UP000334340"/>
    </source>
</evidence>
<keyword evidence="9 14" id="KW-0133">Cell shape</keyword>
<evidence type="ECO:0000313" key="18">
    <source>
        <dbReference type="EMBL" id="VUZ84153.1"/>
    </source>
</evidence>
<dbReference type="InterPro" id="IPR050061">
    <property type="entry name" value="MurCDEF_pg_biosynth"/>
</dbReference>
<feature type="domain" description="Mur ligase C-terminal" evidence="16">
    <location>
        <begin position="311"/>
        <end position="441"/>
    </location>
</feature>
<gene>
    <name evidence="18" type="primary">murC_1</name>
    <name evidence="14" type="synonym">murC</name>
    <name evidence="18" type="ORF">MELA_00519</name>
</gene>
<evidence type="ECO:0000259" key="15">
    <source>
        <dbReference type="Pfam" id="PF01225"/>
    </source>
</evidence>
<evidence type="ECO:0000256" key="11">
    <source>
        <dbReference type="ARBA" id="ARBA00023306"/>
    </source>
</evidence>
<evidence type="ECO:0000259" key="17">
    <source>
        <dbReference type="Pfam" id="PF08245"/>
    </source>
</evidence>
<dbReference type="SUPFAM" id="SSF53244">
    <property type="entry name" value="MurD-like peptide ligases, peptide-binding domain"/>
    <property type="match status" value="1"/>
</dbReference>
<dbReference type="NCBIfam" id="TIGR01082">
    <property type="entry name" value="murC"/>
    <property type="match status" value="1"/>
</dbReference>
<dbReference type="InterPro" id="IPR005758">
    <property type="entry name" value="UDP-N-AcMur_Ala_ligase_MurC"/>
</dbReference>
<evidence type="ECO:0000256" key="12">
    <source>
        <dbReference type="ARBA" id="ARBA00023316"/>
    </source>
</evidence>
<sequence length="474" mass="51009">MFKKIRHIHFVGIGGVGMSGIAEVLHNLGYQVSGSDLKVSEHALRLRSLGITVHIGHDAAHVEDADVVVRSSAVSSENPEIVAAKTQAIPVIQRAEMLAELMRMKYGVAVAGTHGKTTTTSMVATVLARAGFDPTVVIGGRLDALGSNAKLGRGEFMVAEADESDGSFLKLAPTIAVVTTIDAEHLDYYRDLEQIKETFLEFINKVPFYGSAVLCLDQEQIVDLLPRVQKRVVSYGCRAQADLTAEGISLTGLSSSFKVRFRGDPLGEVQLRVPGVHNVSNALAAIAVGLELDIDFPAIQAALGEFSGVVRRFQVKGSPQDIMVVDDYAHHPAEIQATLKAARDGLGRRLIAVFQPHRYSRTQRLLPEFASAFDLADQVIITGIYPAGEAPIDGVSGRQIADGIIGRNGPNVLYVERKEEIPDRVVELARPGDLVITMGAGDIWKAGEEIVRRLNEAAVSNQPSGISEKLIAES</sequence>
<accession>A0A564ZG57</accession>
<dbReference type="InterPro" id="IPR013221">
    <property type="entry name" value="Mur_ligase_cen"/>
</dbReference>
<dbReference type="PANTHER" id="PTHR43445:SF3">
    <property type="entry name" value="UDP-N-ACETYLMURAMATE--L-ALANINE LIGASE"/>
    <property type="match status" value="1"/>
</dbReference>
<dbReference type="EMBL" id="CABIKM010000006">
    <property type="protein sequence ID" value="VUZ84153.1"/>
    <property type="molecule type" value="Genomic_DNA"/>
</dbReference>
<dbReference type="Pfam" id="PF08245">
    <property type="entry name" value="Mur_ligase_M"/>
    <property type="match status" value="1"/>
</dbReference>
<comment type="function">
    <text evidence="14">Cell wall formation.</text>
</comment>
<dbReference type="GO" id="GO:0071555">
    <property type="term" value="P:cell wall organization"/>
    <property type="evidence" value="ECO:0007669"/>
    <property type="project" value="UniProtKB-KW"/>
</dbReference>
<organism evidence="18 19">
    <name type="scientific">Candidatus Methylomirabilis lanthanidiphila</name>
    <dbReference type="NCBI Taxonomy" id="2211376"/>
    <lineage>
        <taxon>Bacteria</taxon>
        <taxon>Candidatus Methylomirabilota</taxon>
        <taxon>Candidatus Methylomirabilia</taxon>
        <taxon>Candidatus Methylomirabilales</taxon>
        <taxon>Candidatus Methylomirabilaceae</taxon>
        <taxon>Candidatus Methylomirabilis</taxon>
    </lineage>
</organism>
<evidence type="ECO:0000256" key="5">
    <source>
        <dbReference type="ARBA" id="ARBA00022598"/>
    </source>
</evidence>
<dbReference type="InterPro" id="IPR004101">
    <property type="entry name" value="Mur_ligase_C"/>
</dbReference>
<proteinExistence type="inferred from homology"/>
<protein>
    <recommendedName>
        <fullName evidence="3 14">UDP-N-acetylmuramate--L-alanine ligase</fullName>
        <ecNumber evidence="3 14">6.3.2.8</ecNumber>
    </recommendedName>
    <alternativeName>
        <fullName evidence="14">UDP-N-acetylmuramoyl-L-alanine synthetase</fullName>
    </alternativeName>
</protein>
<evidence type="ECO:0000256" key="2">
    <source>
        <dbReference type="ARBA" id="ARBA00004752"/>
    </source>
</evidence>
<dbReference type="SUPFAM" id="SSF53623">
    <property type="entry name" value="MurD-like peptide ligases, catalytic domain"/>
    <property type="match status" value="1"/>
</dbReference>
<comment type="similarity">
    <text evidence="14">Belongs to the MurCDEF family.</text>
</comment>
<evidence type="ECO:0000259" key="16">
    <source>
        <dbReference type="Pfam" id="PF02875"/>
    </source>
</evidence>
<evidence type="ECO:0000256" key="14">
    <source>
        <dbReference type="HAMAP-Rule" id="MF_00046"/>
    </source>
</evidence>
<keyword evidence="12 14" id="KW-0961">Cell wall biogenesis/degradation</keyword>